<feature type="transmembrane region" description="Helical" evidence="5">
    <location>
        <begin position="12"/>
        <end position="34"/>
    </location>
</feature>
<feature type="transmembrane region" description="Helical" evidence="5">
    <location>
        <begin position="46"/>
        <end position="63"/>
    </location>
</feature>
<keyword evidence="6" id="KW-0808">Transferase</keyword>
<dbReference type="EC" id="2.1.1.334" evidence="6"/>
<dbReference type="RefSeq" id="WP_240520546.1">
    <property type="nucleotide sequence ID" value="NZ_JBHSHE010000060.1"/>
</dbReference>
<dbReference type="GO" id="GO:0004671">
    <property type="term" value="F:protein C-terminal S-isoprenylcysteine carboxyl O-methyltransferase activity"/>
    <property type="evidence" value="ECO:0007669"/>
    <property type="project" value="UniProtKB-EC"/>
</dbReference>
<feature type="transmembrane region" description="Helical" evidence="5">
    <location>
        <begin position="148"/>
        <end position="168"/>
    </location>
</feature>
<evidence type="ECO:0000256" key="4">
    <source>
        <dbReference type="ARBA" id="ARBA00023136"/>
    </source>
</evidence>
<protein>
    <submittedName>
        <fullName evidence="6">Methyltransferase family protein</fullName>
        <ecNumber evidence="6">2.1.1.100</ecNumber>
        <ecNumber evidence="6">2.1.1.334</ecNumber>
    </submittedName>
</protein>
<feature type="transmembrane region" description="Helical" evidence="5">
    <location>
        <begin position="70"/>
        <end position="90"/>
    </location>
</feature>
<evidence type="ECO:0000256" key="3">
    <source>
        <dbReference type="ARBA" id="ARBA00022989"/>
    </source>
</evidence>
<feature type="transmembrane region" description="Helical" evidence="5">
    <location>
        <begin position="230"/>
        <end position="249"/>
    </location>
</feature>
<proteinExistence type="predicted"/>
<gene>
    <name evidence="6" type="ORF">ACFO7V_12950</name>
</gene>
<evidence type="ECO:0000256" key="1">
    <source>
        <dbReference type="ARBA" id="ARBA00004127"/>
    </source>
</evidence>
<dbReference type="EC" id="2.1.1.100" evidence="6"/>
<sequence length="307" mass="34418">MQRNNQLMLARTYFAVQGVGGLLWWFAVFVSPTVTMLTLGDLPPLLLAWFDIPLFALASLLIACNIRAALWVAIPWTWLMTGLMLVYALISTNAGWGALIMLAASFASGAAGLVLWFGRFPSQWFASGPFRFRTARSKRTRAHIRQTFAQLLCFWFVFLALFPSLIIFAEHRFAVHVSFADWVRLTGYVLLLLASALGVWSATIMAKLGQGTPLPSAMPQYLVVRGPYRYVRNPMAVAGIVQGVSVGLIANSWLIILYSLSGSIIWNLIVRPLEERDLEEKFGESFTRYCAEVSCWLPKFRHTSKRG</sequence>
<keyword evidence="7" id="KW-1185">Reference proteome</keyword>
<evidence type="ECO:0000313" key="7">
    <source>
        <dbReference type="Proteomes" id="UP001595884"/>
    </source>
</evidence>
<accession>A0ABV9MQT8</accession>
<reference evidence="7" key="1">
    <citation type="journal article" date="2019" name="Int. J. Syst. Evol. Microbiol.">
        <title>The Global Catalogue of Microorganisms (GCM) 10K type strain sequencing project: providing services to taxonomists for standard genome sequencing and annotation.</title>
        <authorList>
            <consortium name="The Broad Institute Genomics Platform"/>
            <consortium name="The Broad Institute Genome Sequencing Center for Infectious Disease"/>
            <person name="Wu L."/>
            <person name="Ma J."/>
        </authorList>
    </citation>
    <scope>NUCLEOTIDE SEQUENCE [LARGE SCALE GENOMIC DNA]</scope>
    <source>
        <strain evidence="7">CGMCC 1.12849</strain>
    </source>
</reference>
<dbReference type="InterPro" id="IPR007318">
    <property type="entry name" value="Phopholipid_MeTrfase"/>
</dbReference>
<evidence type="ECO:0000256" key="5">
    <source>
        <dbReference type="SAM" id="Phobius"/>
    </source>
</evidence>
<keyword evidence="4 5" id="KW-0472">Membrane</keyword>
<feature type="transmembrane region" description="Helical" evidence="5">
    <location>
        <begin position="96"/>
        <end position="117"/>
    </location>
</feature>
<evidence type="ECO:0000313" key="6">
    <source>
        <dbReference type="EMBL" id="MFC4717038.1"/>
    </source>
</evidence>
<comment type="caution">
    <text evidence="6">The sequence shown here is derived from an EMBL/GenBank/DDBJ whole genome shotgun (WGS) entry which is preliminary data.</text>
</comment>
<comment type="subcellular location">
    <subcellularLocation>
        <location evidence="1">Endomembrane system</location>
        <topology evidence="1">Multi-pass membrane protein</topology>
    </subcellularLocation>
</comment>
<keyword evidence="2 5" id="KW-0812">Transmembrane</keyword>
<name>A0ABV9MQT8_9MICC</name>
<keyword evidence="6" id="KW-0489">Methyltransferase</keyword>
<dbReference type="GO" id="GO:0032259">
    <property type="term" value="P:methylation"/>
    <property type="evidence" value="ECO:0007669"/>
    <property type="project" value="UniProtKB-KW"/>
</dbReference>
<dbReference type="Proteomes" id="UP001595884">
    <property type="component" value="Unassembled WGS sequence"/>
</dbReference>
<dbReference type="Gene3D" id="1.20.120.1630">
    <property type="match status" value="1"/>
</dbReference>
<keyword evidence="3 5" id="KW-1133">Transmembrane helix</keyword>
<evidence type="ECO:0000256" key="2">
    <source>
        <dbReference type="ARBA" id="ARBA00022692"/>
    </source>
</evidence>
<dbReference type="EMBL" id="JBHSHE010000060">
    <property type="protein sequence ID" value="MFC4717038.1"/>
    <property type="molecule type" value="Genomic_DNA"/>
</dbReference>
<feature type="transmembrane region" description="Helical" evidence="5">
    <location>
        <begin position="188"/>
        <end position="209"/>
    </location>
</feature>
<organism evidence="6 7">
    <name type="scientific">Glutamicibacter bergerei</name>
    <dbReference type="NCBI Taxonomy" id="256702"/>
    <lineage>
        <taxon>Bacteria</taxon>
        <taxon>Bacillati</taxon>
        <taxon>Actinomycetota</taxon>
        <taxon>Actinomycetes</taxon>
        <taxon>Micrococcales</taxon>
        <taxon>Micrococcaceae</taxon>
        <taxon>Glutamicibacter</taxon>
    </lineage>
</organism>
<dbReference type="Pfam" id="PF04191">
    <property type="entry name" value="PEMT"/>
    <property type="match status" value="1"/>
</dbReference>